<reference evidence="1" key="1">
    <citation type="submission" date="2021-03" db="EMBL/GenBank/DDBJ databases">
        <title>Taxonomic study of Clostridium polyendosporum from meadow-gley soil under rice.</title>
        <authorList>
            <person name="Kobayashi H."/>
            <person name="Tanizawa Y."/>
            <person name="Yagura M."/>
        </authorList>
    </citation>
    <scope>NUCLEOTIDE SEQUENCE</scope>
    <source>
        <strain evidence="1">JCM 30710</strain>
    </source>
</reference>
<comment type="caution">
    <text evidence="1">The sequence shown here is derived from an EMBL/GenBank/DDBJ whole genome shotgun (WGS) entry which is preliminary data.</text>
</comment>
<keyword evidence="2" id="KW-1185">Reference proteome</keyword>
<dbReference type="Proteomes" id="UP000679179">
    <property type="component" value="Unassembled WGS sequence"/>
</dbReference>
<sequence length="305" mass="36540">MWRGDNVKCFYDLERDIKNYKITDYYLECNFKECYFHYCNNEAFNSILDNSSFWFTHSDYTNDGMEIKEGKKIIIDCLNEINDLYTEEYKEILLGKIFTLIQDSYILSFCRNDNSSSMWRDYAGLDGYCIKINIFNMLDFKLQGNIEGEELGKYFWIYNGLVLYDDKIKNDKVKKLLNHFGEVYKLFLKGRISEEKFNELEFYVTSRLAEFCLFSKDSGWESEKEYRIVLVAKNNEANIFIKLRTNKYFNKIPYFNISFRGFEKLIRGVVLGPKNNRCVEDIKLKLENGNYEHWDVKKVDLSIRF</sequence>
<protein>
    <recommendedName>
        <fullName evidence="3">DUF2971 domain-containing protein</fullName>
    </recommendedName>
</protein>
<evidence type="ECO:0000313" key="2">
    <source>
        <dbReference type="Proteomes" id="UP000679179"/>
    </source>
</evidence>
<name>A0A919S0B7_9CLOT</name>
<dbReference type="InterPro" id="IPR021352">
    <property type="entry name" value="DUF2971"/>
</dbReference>
<dbReference type="AlphaFoldDB" id="A0A919S0B7"/>
<gene>
    <name evidence="1" type="ORF">CPJCM30710_25510</name>
</gene>
<accession>A0A919S0B7</accession>
<organism evidence="1 2">
    <name type="scientific">Clostridium polyendosporum</name>
    <dbReference type="NCBI Taxonomy" id="69208"/>
    <lineage>
        <taxon>Bacteria</taxon>
        <taxon>Bacillati</taxon>
        <taxon>Bacillota</taxon>
        <taxon>Clostridia</taxon>
        <taxon>Eubacteriales</taxon>
        <taxon>Clostridiaceae</taxon>
        <taxon>Clostridium</taxon>
    </lineage>
</organism>
<dbReference type="EMBL" id="BOPZ01000023">
    <property type="protein sequence ID" value="GIM29885.1"/>
    <property type="molecule type" value="Genomic_DNA"/>
</dbReference>
<proteinExistence type="predicted"/>
<evidence type="ECO:0008006" key="3">
    <source>
        <dbReference type="Google" id="ProtNLM"/>
    </source>
</evidence>
<evidence type="ECO:0000313" key="1">
    <source>
        <dbReference type="EMBL" id="GIM29885.1"/>
    </source>
</evidence>
<dbReference type="Pfam" id="PF11185">
    <property type="entry name" value="DUF2971"/>
    <property type="match status" value="1"/>
</dbReference>